<feature type="binding site" evidence="14">
    <location>
        <position position="209"/>
    </location>
    <ligand>
        <name>NADP(+)</name>
        <dbReference type="ChEBI" id="CHEBI:58349"/>
    </ligand>
</feature>
<comment type="cofactor">
    <cofactor evidence="12 15">
        <name>Zn(2+)</name>
        <dbReference type="ChEBI" id="CHEBI:29105"/>
    </cofactor>
    <text evidence="12 15">Binds 1 zinc ion.</text>
</comment>
<evidence type="ECO:0000256" key="9">
    <source>
        <dbReference type="ARBA" id="ARBA00022857"/>
    </source>
</evidence>
<dbReference type="Gene3D" id="3.40.140.10">
    <property type="entry name" value="Cytidine Deaminase, domain 2"/>
    <property type="match status" value="1"/>
</dbReference>
<dbReference type="OrthoDB" id="9800865at2"/>
<evidence type="ECO:0000256" key="4">
    <source>
        <dbReference type="ARBA" id="ARBA00005259"/>
    </source>
</evidence>
<evidence type="ECO:0000256" key="14">
    <source>
        <dbReference type="PIRSR" id="PIRSR006769-2"/>
    </source>
</evidence>
<dbReference type="EC" id="3.5.4.26" evidence="12"/>
<dbReference type="InterPro" id="IPR004794">
    <property type="entry name" value="Eubact_RibD"/>
</dbReference>
<evidence type="ECO:0000256" key="1">
    <source>
        <dbReference type="ARBA" id="ARBA00002151"/>
    </source>
</evidence>
<feature type="active site" description="Proton donor" evidence="13">
    <location>
        <position position="65"/>
    </location>
</feature>
<evidence type="ECO:0000256" key="11">
    <source>
        <dbReference type="ARBA" id="ARBA00023268"/>
    </source>
</evidence>
<evidence type="ECO:0000256" key="5">
    <source>
        <dbReference type="ARBA" id="ARBA00007417"/>
    </source>
</evidence>
<comment type="catalytic activity">
    <reaction evidence="12">
        <text>5-amino-6-(5-phospho-D-ribitylamino)uracil + NADP(+) = 5-amino-6-(5-phospho-D-ribosylamino)uracil + NADPH + H(+)</text>
        <dbReference type="Rhea" id="RHEA:17845"/>
        <dbReference type="ChEBI" id="CHEBI:15378"/>
        <dbReference type="ChEBI" id="CHEBI:57783"/>
        <dbReference type="ChEBI" id="CHEBI:58349"/>
        <dbReference type="ChEBI" id="CHEBI:58421"/>
        <dbReference type="ChEBI" id="CHEBI:58453"/>
        <dbReference type="EC" id="1.1.1.193"/>
    </reaction>
</comment>
<organism evidence="17">
    <name type="scientific">Aureimonas frigidaquae</name>
    <dbReference type="NCBI Taxonomy" id="424757"/>
    <lineage>
        <taxon>Bacteria</taxon>
        <taxon>Pseudomonadati</taxon>
        <taxon>Pseudomonadota</taxon>
        <taxon>Alphaproteobacteria</taxon>
        <taxon>Hyphomicrobiales</taxon>
        <taxon>Aurantimonadaceae</taxon>
        <taxon>Aureimonas</taxon>
    </lineage>
</organism>
<evidence type="ECO:0000256" key="10">
    <source>
        <dbReference type="ARBA" id="ARBA00023002"/>
    </source>
</evidence>
<dbReference type="GO" id="GO:0008270">
    <property type="term" value="F:zinc ion binding"/>
    <property type="evidence" value="ECO:0007669"/>
    <property type="project" value="InterPro"/>
</dbReference>
<proteinExistence type="inferred from homology"/>
<keyword evidence="8 12" id="KW-0862">Zinc</keyword>
<dbReference type="AlphaFoldDB" id="A0A0P0Z450"/>
<dbReference type="GO" id="GO:0008835">
    <property type="term" value="F:diaminohydroxyphosphoribosylaminopyrimidine deaminase activity"/>
    <property type="evidence" value="ECO:0007669"/>
    <property type="project" value="UniProtKB-EC"/>
</dbReference>
<name>A0A0P0Z450_9HYPH</name>
<dbReference type="Gene3D" id="3.40.430.10">
    <property type="entry name" value="Dihydrofolate Reductase, subunit A"/>
    <property type="match status" value="1"/>
</dbReference>
<dbReference type="InterPro" id="IPR002734">
    <property type="entry name" value="RibDG_C"/>
</dbReference>
<evidence type="ECO:0000256" key="13">
    <source>
        <dbReference type="PIRSR" id="PIRSR006769-1"/>
    </source>
</evidence>
<feature type="binding site" evidence="15">
    <location>
        <position position="97"/>
    </location>
    <ligand>
        <name>Zn(2+)</name>
        <dbReference type="ChEBI" id="CHEBI:29105"/>
        <note>catalytic</note>
    </ligand>
</feature>
<dbReference type="InterPro" id="IPR024072">
    <property type="entry name" value="DHFR-like_dom_sf"/>
</dbReference>
<evidence type="ECO:0000256" key="6">
    <source>
        <dbReference type="ARBA" id="ARBA00022619"/>
    </source>
</evidence>
<dbReference type="PROSITE" id="PS00903">
    <property type="entry name" value="CYT_DCMP_DEAMINASES_1"/>
    <property type="match status" value="1"/>
</dbReference>
<evidence type="ECO:0000256" key="8">
    <source>
        <dbReference type="ARBA" id="ARBA00022833"/>
    </source>
</evidence>
<evidence type="ECO:0000256" key="7">
    <source>
        <dbReference type="ARBA" id="ARBA00022723"/>
    </source>
</evidence>
<dbReference type="PANTHER" id="PTHR38011:SF7">
    <property type="entry name" value="2,5-DIAMINO-6-RIBOSYLAMINO-4(3H)-PYRIMIDINONE 5'-PHOSPHATE REDUCTASE"/>
    <property type="match status" value="1"/>
</dbReference>
<protein>
    <recommendedName>
        <fullName evidence="12">Riboflavin biosynthesis protein RibD</fullName>
    </recommendedName>
    <domain>
        <recommendedName>
            <fullName evidence="12">Diaminohydroxyphosphoribosylaminopyrimidine deaminase</fullName>
            <shortName evidence="12">DRAP deaminase</shortName>
            <ecNumber evidence="12">3.5.4.26</ecNumber>
        </recommendedName>
        <alternativeName>
            <fullName evidence="12">Riboflavin-specific deaminase</fullName>
        </alternativeName>
    </domain>
    <domain>
        <recommendedName>
            <fullName evidence="12">5-amino-6-(5-phosphoribosylamino)uracil reductase</fullName>
            <ecNumber evidence="12">1.1.1.193</ecNumber>
        </recommendedName>
        <alternativeName>
            <fullName evidence="12">HTP reductase</fullName>
        </alternativeName>
    </domain>
</protein>
<comment type="similarity">
    <text evidence="5 12">In the C-terminal section; belongs to the HTP reductase family.</text>
</comment>
<evidence type="ECO:0000313" key="17">
    <source>
        <dbReference type="EMBL" id="BAT28866.1"/>
    </source>
</evidence>
<reference evidence="17" key="1">
    <citation type="journal article" date="2015" name="Proc. Natl. Acad. Sci. U.S.A.">
        <title>Bacterial clade with the ribosomal RNA operon on a small plasmid rather than the chromosome.</title>
        <authorList>
            <person name="Anda M."/>
            <person name="Ohtsubo Y."/>
            <person name="Okubo T."/>
            <person name="Sugawara M."/>
            <person name="Nagata Y."/>
            <person name="Tsuda M."/>
            <person name="Minamisawa K."/>
            <person name="Mitsui H."/>
        </authorList>
    </citation>
    <scope>NUCLEOTIDE SEQUENCE</scope>
    <source>
        <strain evidence="17">JCM 14755</strain>
    </source>
</reference>
<keyword evidence="7 12" id="KW-0479">Metal-binding</keyword>
<comment type="catalytic activity">
    <reaction evidence="12">
        <text>2,5-diamino-6-hydroxy-4-(5-phosphoribosylamino)-pyrimidine + H2O + H(+) = 5-amino-6-(5-phospho-D-ribosylamino)uracil + NH4(+)</text>
        <dbReference type="Rhea" id="RHEA:21868"/>
        <dbReference type="ChEBI" id="CHEBI:15377"/>
        <dbReference type="ChEBI" id="CHEBI:15378"/>
        <dbReference type="ChEBI" id="CHEBI:28938"/>
        <dbReference type="ChEBI" id="CHEBI:58453"/>
        <dbReference type="ChEBI" id="CHEBI:58614"/>
        <dbReference type="EC" id="3.5.4.26"/>
    </reaction>
</comment>
<dbReference type="UniPathway" id="UPA00275">
    <property type="reaction ID" value="UER00401"/>
</dbReference>
<dbReference type="Pfam" id="PF01872">
    <property type="entry name" value="RibD_C"/>
    <property type="match status" value="1"/>
</dbReference>
<dbReference type="EC" id="1.1.1.193" evidence="12"/>
<dbReference type="GO" id="GO:0008703">
    <property type="term" value="F:5-amino-6-(5-phosphoribosylamino)uracil reductase activity"/>
    <property type="evidence" value="ECO:0007669"/>
    <property type="project" value="UniProtKB-EC"/>
</dbReference>
<feature type="binding site" evidence="14">
    <location>
        <position position="217"/>
    </location>
    <ligand>
        <name>substrate</name>
    </ligand>
</feature>
<dbReference type="CDD" id="cd01284">
    <property type="entry name" value="Riboflavin_deaminase-reductase"/>
    <property type="match status" value="1"/>
</dbReference>
<keyword evidence="11" id="KW-0511">Multifunctional enzyme</keyword>
<dbReference type="InterPro" id="IPR016193">
    <property type="entry name" value="Cytidine_deaminase-like"/>
</dbReference>
<dbReference type="Pfam" id="PF00383">
    <property type="entry name" value="dCMP_cyt_deam_1"/>
    <property type="match status" value="1"/>
</dbReference>
<evidence type="ECO:0000256" key="12">
    <source>
        <dbReference type="PIRNR" id="PIRNR006769"/>
    </source>
</evidence>
<dbReference type="PIRSF" id="PIRSF006769">
    <property type="entry name" value="RibD"/>
    <property type="match status" value="1"/>
</dbReference>
<feature type="binding site" evidence="14">
    <location>
        <position position="220"/>
    </location>
    <ligand>
        <name>substrate</name>
    </ligand>
</feature>
<comment type="pathway">
    <text evidence="2 12">Cofactor biosynthesis; riboflavin biosynthesis; 5-amino-6-(D-ribitylamino)uracil from GTP: step 2/4.</text>
</comment>
<evidence type="ECO:0000259" key="16">
    <source>
        <dbReference type="PROSITE" id="PS51747"/>
    </source>
</evidence>
<evidence type="ECO:0000256" key="2">
    <source>
        <dbReference type="ARBA" id="ARBA00004882"/>
    </source>
</evidence>
<dbReference type="InterPro" id="IPR002125">
    <property type="entry name" value="CMP_dCMP_dom"/>
</dbReference>
<dbReference type="PANTHER" id="PTHR38011">
    <property type="entry name" value="DIHYDROFOLATE REDUCTASE FAMILY PROTEIN (AFU_ORTHOLOGUE AFUA_8G06820)"/>
    <property type="match status" value="1"/>
</dbReference>
<dbReference type="PROSITE" id="PS51747">
    <property type="entry name" value="CYT_DCMP_DEAMINASES_2"/>
    <property type="match status" value="1"/>
</dbReference>
<comment type="pathway">
    <text evidence="3 12">Cofactor biosynthesis; riboflavin biosynthesis; 5-amino-6-(D-ribitylamino)uracil from GTP: step 3/4.</text>
</comment>
<keyword evidence="6 12" id="KW-0686">Riboflavin biosynthesis</keyword>
<dbReference type="GO" id="GO:0009231">
    <property type="term" value="P:riboflavin biosynthetic process"/>
    <property type="evidence" value="ECO:0007669"/>
    <property type="project" value="UniProtKB-UniPathway"/>
</dbReference>
<comment type="similarity">
    <text evidence="4 12">In the N-terminal section; belongs to the cytidine and deoxycytidylate deaminase family.</text>
</comment>
<keyword evidence="12" id="KW-0378">Hydrolase</keyword>
<feature type="binding site" evidence="15">
    <location>
        <position position="88"/>
    </location>
    <ligand>
        <name>Zn(2+)</name>
        <dbReference type="ChEBI" id="CHEBI:29105"/>
        <note>catalytic</note>
    </ligand>
</feature>
<evidence type="ECO:0000256" key="3">
    <source>
        <dbReference type="ARBA" id="ARBA00004910"/>
    </source>
</evidence>
<comment type="function">
    <text evidence="1 12">Converts 2,5-diamino-6-(ribosylamino)-4(3h)-pyrimidinone 5'-phosphate into 5-amino-6-(ribosylamino)-2,4(1h,3h)-pyrimidinedione 5'-phosphate.</text>
</comment>
<dbReference type="InterPro" id="IPR016192">
    <property type="entry name" value="APOBEC/CMP_deaminase_Zn-bd"/>
</dbReference>
<feature type="binding site" evidence="15">
    <location>
        <position position="63"/>
    </location>
    <ligand>
        <name>Zn(2+)</name>
        <dbReference type="ChEBI" id="CHEBI:29105"/>
        <note>catalytic</note>
    </ligand>
</feature>
<evidence type="ECO:0000256" key="15">
    <source>
        <dbReference type="PIRSR" id="PIRSR006769-3"/>
    </source>
</evidence>
<dbReference type="SUPFAM" id="SSF53597">
    <property type="entry name" value="Dihydrofolate reductase-like"/>
    <property type="match status" value="1"/>
</dbReference>
<feature type="binding site" evidence="14">
    <location>
        <position position="167"/>
    </location>
    <ligand>
        <name>substrate</name>
    </ligand>
</feature>
<accession>A0A0P0Z450</accession>
<keyword evidence="9 12" id="KW-0521">NADP</keyword>
<sequence>MQTMASLALDDARFMAAAIRLSQRHVGLTGTNPSVGALLVQGAGTPQARIVGRGVTAPGGRPHAEVVALAEAGPLAAGATAYVTLEPCSHHGHTPPCSAALVRAGVARVVAALRDPDPRVDGRGFAMLEAAGITIRTGVAAAEAAQPLAGFLARQRLGRPLLTVKLAHSADGGIAAAGYVQAAITGAVANAQTHLERARADAILVGVGTVRSDDPALTCRLPGLEGRSPMRVVYDPALHMPQGARLVLTARDVPTVIAVAQTLPQEATVPFERMGCRILRVPHGAGGPAGLLTALYALGVSSVLFEAGARFGRTVLDAGLADRIICVRGERPLGEGRVASPLAAAHLRQMRLCRDMILGADRWQEYERTDPVCSPGS</sequence>
<feature type="binding site" evidence="14">
    <location>
        <position position="213"/>
    </location>
    <ligand>
        <name>NADP(+)</name>
        <dbReference type="ChEBI" id="CHEBI:58349"/>
    </ligand>
</feature>
<dbReference type="InterPro" id="IPR050765">
    <property type="entry name" value="Riboflavin_Biosynth_HTPR"/>
</dbReference>
<feature type="binding site" evidence="14">
    <location>
        <position position="197"/>
    </location>
    <ligand>
        <name>substrate</name>
    </ligand>
</feature>
<feature type="domain" description="CMP/dCMP-type deaminase" evidence="16">
    <location>
        <begin position="9"/>
        <end position="128"/>
    </location>
</feature>
<dbReference type="NCBIfam" id="TIGR00326">
    <property type="entry name" value="eubact_ribD"/>
    <property type="match status" value="1"/>
</dbReference>
<keyword evidence="10 12" id="KW-0560">Oxidoreductase</keyword>
<dbReference type="EMBL" id="LC066377">
    <property type="protein sequence ID" value="BAT28866.1"/>
    <property type="molecule type" value="Genomic_DNA"/>
</dbReference>
<dbReference type="SUPFAM" id="SSF53927">
    <property type="entry name" value="Cytidine deaminase-like"/>
    <property type="match status" value="1"/>
</dbReference>